<sequence length="124" mass="14189">MTSHFVSSFLPFLLSVPSGSYNLLPSIGWAGRRYEEIGPRTVLRMCLVVRRHATHEPKHGKKENPENPCWRCLANYGGLLEKHPTPTPTTTITTHIISKRGKPASSRENRRKEKKRKISFGLRR</sequence>
<organism evidence="3 4">
    <name type="scientific">Microdochium bolleyi</name>
    <dbReference type="NCBI Taxonomy" id="196109"/>
    <lineage>
        <taxon>Eukaryota</taxon>
        <taxon>Fungi</taxon>
        <taxon>Dikarya</taxon>
        <taxon>Ascomycota</taxon>
        <taxon>Pezizomycotina</taxon>
        <taxon>Sordariomycetes</taxon>
        <taxon>Xylariomycetidae</taxon>
        <taxon>Xylariales</taxon>
        <taxon>Microdochiaceae</taxon>
        <taxon>Microdochium</taxon>
    </lineage>
</organism>
<feature type="chain" id="PRO_5007293559" description="Secreted protein" evidence="2">
    <location>
        <begin position="21"/>
        <end position="124"/>
    </location>
</feature>
<dbReference type="InParanoid" id="A0A136J6I9"/>
<feature type="compositionally biased region" description="Basic residues" evidence="1">
    <location>
        <begin position="112"/>
        <end position="124"/>
    </location>
</feature>
<dbReference type="Proteomes" id="UP000070501">
    <property type="component" value="Unassembled WGS sequence"/>
</dbReference>
<keyword evidence="4" id="KW-1185">Reference proteome</keyword>
<accession>A0A136J6I9</accession>
<evidence type="ECO:0008006" key="5">
    <source>
        <dbReference type="Google" id="ProtNLM"/>
    </source>
</evidence>
<evidence type="ECO:0000256" key="1">
    <source>
        <dbReference type="SAM" id="MobiDB-lite"/>
    </source>
</evidence>
<gene>
    <name evidence="3" type="ORF">Micbo1qcDRAFT_160625</name>
</gene>
<dbReference type="EMBL" id="KQ964248">
    <property type="protein sequence ID" value="KXJ92805.1"/>
    <property type="molecule type" value="Genomic_DNA"/>
</dbReference>
<proteinExistence type="predicted"/>
<keyword evidence="2" id="KW-0732">Signal</keyword>
<evidence type="ECO:0000313" key="3">
    <source>
        <dbReference type="EMBL" id="KXJ92805.1"/>
    </source>
</evidence>
<feature type="signal peptide" evidence="2">
    <location>
        <begin position="1"/>
        <end position="20"/>
    </location>
</feature>
<reference evidence="4" key="1">
    <citation type="submission" date="2016-02" db="EMBL/GenBank/DDBJ databases">
        <title>Draft genome sequence of Microdochium bolleyi, a fungal endophyte of beachgrass.</title>
        <authorList>
            <consortium name="DOE Joint Genome Institute"/>
            <person name="David A.S."/>
            <person name="May G."/>
            <person name="Haridas S."/>
            <person name="Lim J."/>
            <person name="Wang M."/>
            <person name="Labutti K."/>
            <person name="Lipzen A."/>
            <person name="Barry K."/>
            <person name="Grigoriev I.V."/>
        </authorList>
    </citation>
    <scope>NUCLEOTIDE SEQUENCE [LARGE SCALE GENOMIC DNA]</scope>
    <source>
        <strain evidence="4">J235TASD1</strain>
    </source>
</reference>
<evidence type="ECO:0000256" key="2">
    <source>
        <dbReference type="SAM" id="SignalP"/>
    </source>
</evidence>
<evidence type="ECO:0000313" key="4">
    <source>
        <dbReference type="Proteomes" id="UP000070501"/>
    </source>
</evidence>
<name>A0A136J6I9_9PEZI</name>
<dbReference type="AlphaFoldDB" id="A0A136J6I9"/>
<protein>
    <recommendedName>
        <fullName evidence="5">Secreted protein</fullName>
    </recommendedName>
</protein>
<feature type="region of interest" description="Disordered" evidence="1">
    <location>
        <begin position="81"/>
        <end position="124"/>
    </location>
</feature>